<evidence type="ECO:0000256" key="5">
    <source>
        <dbReference type="ARBA" id="ARBA00022741"/>
    </source>
</evidence>
<dbReference type="NCBIfam" id="TIGR00231">
    <property type="entry name" value="small_GTP"/>
    <property type="match status" value="2"/>
</dbReference>
<keyword evidence="4 10" id="KW-0677">Repeat</keyword>
<evidence type="ECO:0000256" key="7">
    <source>
        <dbReference type="ARBA" id="ARBA00032345"/>
    </source>
</evidence>
<evidence type="ECO:0000256" key="3">
    <source>
        <dbReference type="ARBA" id="ARBA00022517"/>
    </source>
</evidence>
<evidence type="ECO:0000256" key="6">
    <source>
        <dbReference type="ARBA" id="ARBA00023134"/>
    </source>
</evidence>
<evidence type="ECO:0000256" key="10">
    <source>
        <dbReference type="RuleBase" id="RU004481"/>
    </source>
</evidence>
<evidence type="ECO:0000256" key="9">
    <source>
        <dbReference type="PROSITE-ProRule" id="PRU01049"/>
    </source>
</evidence>
<keyword evidence="3 8" id="KW-0690">Ribosome biogenesis</keyword>
<evidence type="ECO:0000256" key="2">
    <source>
        <dbReference type="ARBA" id="ARBA00020953"/>
    </source>
</evidence>
<dbReference type="NCBIfam" id="TIGR03594">
    <property type="entry name" value="GTPase_EngA"/>
    <property type="match status" value="1"/>
</dbReference>
<dbReference type="CDD" id="cd01895">
    <property type="entry name" value="EngA2"/>
    <property type="match status" value="1"/>
</dbReference>
<evidence type="ECO:0000313" key="13">
    <source>
        <dbReference type="EMBL" id="PSK85517.1"/>
    </source>
</evidence>
<dbReference type="Gene3D" id="3.30.300.20">
    <property type="match status" value="1"/>
</dbReference>
<dbReference type="PRINTS" id="PR00326">
    <property type="entry name" value="GTP1OBG"/>
</dbReference>
<dbReference type="GO" id="GO:0005525">
    <property type="term" value="F:GTP binding"/>
    <property type="evidence" value="ECO:0007669"/>
    <property type="project" value="UniProtKB-UniRule"/>
</dbReference>
<dbReference type="Pfam" id="PF01926">
    <property type="entry name" value="MMR_HSR1"/>
    <property type="match status" value="2"/>
</dbReference>
<dbReference type="HAMAP" id="MF_00195">
    <property type="entry name" value="GTPase_Der"/>
    <property type="match status" value="1"/>
</dbReference>
<reference evidence="13 14" key="1">
    <citation type="submission" date="2018-03" db="EMBL/GenBank/DDBJ databases">
        <title>Genomic Encyclopedia of Archaeal and Bacterial Type Strains, Phase II (KMG-II): from individual species to whole genera.</title>
        <authorList>
            <person name="Goeker M."/>
        </authorList>
    </citation>
    <scope>NUCLEOTIDE SEQUENCE [LARGE SCALE GENOMIC DNA]</scope>
    <source>
        <strain evidence="13 14">DSM 27267</strain>
    </source>
</reference>
<reference evidence="12 15" key="2">
    <citation type="submission" date="2019-10" db="EMBL/GenBank/DDBJ databases">
        <title>Prolixibacter strains distinguished by the presence of nitrate reductase genes were adept at nitrate-dependent anaerobic corrosion of metallic iron and carbon steel.</title>
        <authorList>
            <person name="Iino T."/>
            <person name="Shono N."/>
            <person name="Ito K."/>
            <person name="Nakamura R."/>
            <person name="Sueoka K."/>
            <person name="Harayama S."/>
            <person name="Ohkuma M."/>
        </authorList>
    </citation>
    <scope>NUCLEOTIDE SEQUENCE [LARGE SCALE GENOMIC DNA]</scope>
    <source>
        <strain evidence="12 15">MIC1-1</strain>
    </source>
</reference>
<feature type="binding site" evidence="8">
    <location>
        <begin position="229"/>
        <end position="233"/>
    </location>
    <ligand>
        <name>GTP</name>
        <dbReference type="ChEBI" id="CHEBI:37565"/>
        <label>2</label>
    </ligand>
</feature>
<feature type="binding site" evidence="8">
    <location>
        <begin position="294"/>
        <end position="297"/>
    </location>
    <ligand>
        <name>GTP</name>
        <dbReference type="ChEBI" id="CHEBI:37565"/>
        <label>2</label>
    </ligand>
</feature>
<evidence type="ECO:0000313" key="12">
    <source>
        <dbReference type="EMBL" id="GET20139.1"/>
    </source>
</evidence>
<dbReference type="SUPFAM" id="SSF52540">
    <property type="entry name" value="P-loop containing nucleoside triphosphate hydrolases"/>
    <property type="match status" value="2"/>
</dbReference>
<keyword evidence="15" id="KW-1185">Reference proteome</keyword>
<evidence type="ECO:0000256" key="1">
    <source>
        <dbReference type="ARBA" id="ARBA00008279"/>
    </source>
</evidence>
<name>A0A2P8CKK9_9BACT</name>
<dbReference type="InterPro" id="IPR005225">
    <property type="entry name" value="Small_GTP-bd"/>
</dbReference>
<dbReference type="PANTHER" id="PTHR43834:SF6">
    <property type="entry name" value="GTPASE DER"/>
    <property type="match status" value="1"/>
</dbReference>
<gene>
    <name evidence="8 12" type="primary">der</name>
    <name evidence="13" type="ORF">CLV93_101480</name>
    <name evidence="12" type="ORF">JCM18694_03850</name>
</gene>
<dbReference type="Proteomes" id="UP000240621">
    <property type="component" value="Unassembled WGS sequence"/>
</dbReference>
<dbReference type="InterPro" id="IPR006073">
    <property type="entry name" value="GTP-bd"/>
</dbReference>
<dbReference type="PIRSF" id="PIRSF006485">
    <property type="entry name" value="GTP-binding_EngA"/>
    <property type="match status" value="1"/>
</dbReference>
<dbReference type="EMBL" id="BLAU01000001">
    <property type="protein sequence ID" value="GET20139.1"/>
    <property type="molecule type" value="Genomic_DNA"/>
</dbReference>
<dbReference type="FunFam" id="3.40.50.300:FF:000040">
    <property type="entry name" value="GTPase Der"/>
    <property type="match status" value="1"/>
</dbReference>
<evidence type="ECO:0000256" key="8">
    <source>
        <dbReference type="HAMAP-Rule" id="MF_00195"/>
    </source>
</evidence>
<feature type="binding site" evidence="8">
    <location>
        <begin position="182"/>
        <end position="189"/>
    </location>
    <ligand>
        <name>GTP</name>
        <dbReference type="ChEBI" id="CHEBI:37565"/>
        <label>2</label>
    </ligand>
</feature>
<dbReference type="InterPro" id="IPR015946">
    <property type="entry name" value="KH_dom-like_a/b"/>
</dbReference>
<dbReference type="InterPro" id="IPR032859">
    <property type="entry name" value="KH_dom-like"/>
</dbReference>
<dbReference type="PROSITE" id="PS51712">
    <property type="entry name" value="G_ENGA"/>
    <property type="match status" value="2"/>
</dbReference>
<accession>A0A2P8CKK9</accession>
<feature type="binding site" evidence="8">
    <location>
        <begin position="9"/>
        <end position="16"/>
    </location>
    <ligand>
        <name>GTP</name>
        <dbReference type="ChEBI" id="CHEBI:37565"/>
        <label>1</label>
    </ligand>
</feature>
<organism evidence="13 14">
    <name type="scientific">Prolixibacter denitrificans</name>
    <dbReference type="NCBI Taxonomy" id="1541063"/>
    <lineage>
        <taxon>Bacteria</taxon>
        <taxon>Pseudomonadati</taxon>
        <taxon>Bacteroidota</taxon>
        <taxon>Bacteroidia</taxon>
        <taxon>Marinilabiliales</taxon>
        <taxon>Prolixibacteraceae</taxon>
        <taxon>Prolixibacter</taxon>
    </lineage>
</organism>
<comment type="subunit">
    <text evidence="8">Associates with the 50S ribosomal subunit.</text>
</comment>
<dbReference type="InterPro" id="IPR027417">
    <property type="entry name" value="P-loop_NTPase"/>
</dbReference>
<dbReference type="Gene3D" id="3.40.50.300">
    <property type="entry name" value="P-loop containing nucleotide triphosphate hydrolases"/>
    <property type="match status" value="2"/>
</dbReference>
<comment type="caution">
    <text evidence="13">The sequence shown here is derived from an EMBL/GenBank/DDBJ whole genome shotgun (WGS) entry which is preliminary data.</text>
</comment>
<keyword evidence="5 8" id="KW-0547">Nucleotide-binding</keyword>
<dbReference type="RefSeq" id="WP_106540550.1">
    <property type="nucleotide sequence ID" value="NZ_BLAU01000001.1"/>
</dbReference>
<dbReference type="InterPro" id="IPR016484">
    <property type="entry name" value="GTPase_Der"/>
</dbReference>
<feature type="binding site" evidence="8">
    <location>
        <begin position="119"/>
        <end position="122"/>
    </location>
    <ligand>
        <name>GTP</name>
        <dbReference type="ChEBI" id="CHEBI:37565"/>
        <label>1</label>
    </ligand>
</feature>
<dbReference type="AlphaFoldDB" id="A0A2P8CKK9"/>
<feature type="domain" description="EngA-type G" evidence="11">
    <location>
        <begin position="3"/>
        <end position="167"/>
    </location>
</feature>
<dbReference type="Proteomes" id="UP000396862">
    <property type="component" value="Unassembled WGS sequence"/>
</dbReference>
<keyword evidence="6 8" id="KW-0342">GTP-binding</keyword>
<dbReference type="InterPro" id="IPR031166">
    <property type="entry name" value="G_ENGA"/>
</dbReference>
<dbReference type="PANTHER" id="PTHR43834">
    <property type="entry name" value="GTPASE DER"/>
    <property type="match status" value="1"/>
</dbReference>
<dbReference type="FunFam" id="3.30.300.20:FF:000004">
    <property type="entry name" value="GTPase Der"/>
    <property type="match status" value="1"/>
</dbReference>
<feature type="binding site" evidence="8">
    <location>
        <begin position="56"/>
        <end position="60"/>
    </location>
    <ligand>
        <name>GTP</name>
        <dbReference type="ChEBI" id="CHEBI:37565"/>
        <label>1</label>
    </ligand>
</feature>
<comment type="function">
    <text evidence="8 10">GTPase that plays an essential role in the late steps of ribosome biogenesis.</text>
</comment>
<protein>
    <recommendedName>
        <fullName evidence="2 8">GTPase Der</fullName>
    </recommendedName>
    <alternativeName>
        <fullName evidence="7 8">GTP-binding protein EngA</fullName>
    </alternativeName>
</protein>
<evidence type="ECO:0000259" key="11">
    <source>
        <dbReference type="PROSITE" id="PS51712"/>
    </source>
</evidence>
<dbReference type="Pfam" id="PF14714">
    <property type="entry name" value="KH_dom-like"/>
    <property type="match status" value="1"/>
</dbReference>
<proteinExistence type="inferred from homology"/>
<sequence length="435" mass="49295">MSNIVAIVGRPNVGKSTLFNRLTESRKAIVDDESGVTRDRLYGKVLWNGVEFSLIDTGGYVSGSDDIFEESIREQVHVAIEEADVIMFVVDVEAGITDLDESVAQMLRRVSKKVVLVANKVDNHQRALEAAEFYALGLDEVYTVSSVNGSGTGDLLDAVVNILPKDAEDEEEETIPKIAIVGRPNVGKSSTINTLVGEERHIVTDIAGTTRDSVSQRYNKFGYDFILIDTAGLRKKKNVREDLEFYSVLRSVRTIEDADVCILLLDATRGVEGQDVNIFNLIARNKKGVVVAVNKWDLIEKDNHTMEQFRRKVLERFEPYTDIPIVFTSAVTKQRIFKALEEALHVYDNRTQRIPTSKLNDVMLKAIEAYPPPAYKGKYIRIKYVTQLPTYSPAFAFYCNLPQYVRDPYKRYLENKIRENFDFTGVPIQIFMRKK</sequence>
<dbReference type="EMBL" id="PYGC01000001">
    <property type="protein sequence ID" value="PSK85517.1"/>
    <property type="molecule type" value="Genomic_DNA"/>
</dbReference>
<dbReference type="FunFam" id="3.40.50.300:FF:000953">
    <property type="entry name" value="GTPase Der"/>
    <property type="match status" value="1"/>
</dbReference>
<dbReference type="OrthoDB" id="9805918at2"/>
<evidence type="ECO:0000313" key="15">
    <source>
        <dbReference type="Proteomes" id="UP000396862"/>
    </source>
</evidence>
<dbReference type="GO" id="GO:0042254">
    <property type="term" value="P:ribosome biogenesis"/>
    <property type="evidence" value="ECO:0007669"/>
    <property type="project" value="UniProtKB-KW"/>
</dbReference>
<dbReference type="CDD" id="cd01894">
    <property type="entry name" value="EngA1"/>
    <property type="match status" value="1"/>
</dbReference>
<comment type="similarity">
    <text evidence="1 8 9 10">Belongs to the TRAFAC class TrmE-Era-EngA-EngB-Septin-like GTPase superfamily. EngA (Der) GTPase family.</text>
</comment>
<dbReference type="GO" id="GO:0043022">
    <property type="term" value="F:ribosome binding"/>
    <property type="evidence" value="ECO:0007669"/>
    <property type="project" value="TreeGrafter"/>
</dbReference>
<evidence type="ECO:0000256" key="4">
    <source>
        <dbReference type="ARBA" id="ARBA00022737"/>
    </source>
</evidence>
<feature type="domain" description="EngA-type G" evidence="11">
    <location>
        <begin position="176"/>
        <end position="351"/>
    </location>
</feature>
<evidence type="ECO:0000313" key="14">
    <source>
        <dbReference type="Proteomes" id="UP000240621"/>
    </source>
</evidence>